<proteinExistence type="predicted"/>
<dbReference type="InterPro" id="IPR050832">
    <property type="entry name" value="Bact_Acetyltransf"/>
</dbReference>
<dbReference type="PANTHER" id="PTHR43877:SF2">
    <property type="entry name" value="AMINOALKYLPHOSPHONATE N-ACETYLTRANSFERASE-RELATED"/>
    <property type="match status" value="1"/>
</dbReference>
<dbReference type="AlphaFoldDB" id="A0A941F1C2"/>
<comment type="caution">
    <text evidence="4">The sequence shown here is derived from an EMBL/GenBank/DDBJ whole genome shotgun (WGS) entry which is preliminary data.</text>
</comment>
<dbReference type="Proteomes" id="UP000675781">
    <property type="component" value="Unassembled WGS sequence"/>
</dbReference>
<sequence length="164" mass="17893">MRIATCRAEDIALLDRHLPSPSATSYHAQRYAAQVAGRSTFLVVWVEDRPVATGEIRWDGCRAAEVRAVVADCPEINGLEVVEPLRSQGIGTALVRHAEQLAAGRGVPTIGLGVGDYNHRAAALYARLGYLPRVSYLDRYTYTDDAGIEHPVEDACVFLSKELS</sequence>
<dbReference type="Pfam" id="PF00583">
    <property type="entry name" value="Acetyltransf_1"/>
    <property type="match status" value="1"/>
</dbReference>
<keyword evidence="2" id="KW-0012">Acyltransferase</keyword>
<keyword evidence="5" id="KW-1185">Reference proteome</keyword>
<dbReference type="SUPFAM" id="SSF55729">
    <property type="entry name" value="Acyl-CoA N-acyltransferases (Nat)"/>
    <property type="match status" value="1"/>
</dbReference>
<keyword evidence="1" id="KW-0808">Transferase</keyword>
<gene>
    <name evidence="4" type="ORF">KDL01_37610</name>
</gene>
<dbReference type="PANTHER" id="PTHR43877">
    <property type="entry name" value="AMINOALKYLPHOSPHONATE N-ACETYLTRANSFERASE-RELATED-RELATED"/>
    <property type="match status" value="1"/>
</dbReference>
<evidence type="ECO:0000313" key="5">
    <source>
        <dbReference type="Proteomes" id="UP000675781"/>
    </source>
</evidence>
<name>A0A941F1C2_9ACTN</name>
<dbReference type="CDD" id="cd04301">
    <property type="entry name" value="NAT_SF"/>
    <property type="match status" value="1"/>
</dbReference>
<dbReference type="Gene3D" id="3.40.630.30">
    <property type="match status" value="1"/>
</dbReference>
<evidence type="ECO:0000256" key="1">
    <source>
        <dbReference type="ARBA" id="ARBA00022679"/>
    </source>
</evidence>
<dbReference type="InterPro" id="IPR000182">
    <property type="entry name" value="GNAT_dom"/>
</dbReference>
<dbReference type="GO" id="GO:0016747">
    <property type="term" value="F:acyltransferase activity, transferring groups other than amino-acyl groups"/>
    <property type="evidence" value="ECO:0007669"/>
    <property type="project" value="InterPro"/>
</dbReference>
<dbReference type="RefSeq" id="WP_212533489.1">
    <property type="nucleotide sequence ID" value="NZ_JAGSOG010000368.1"/>
</dbReference>
<feature type="domain" description="N-acetyltransferase" evidence="3">
    <location>
        <begin position="1"/>
        <end position="153"/>
    </location>
</feature>
<organism evidence="4 5">
    <name type="scientific">Actinospica durhamensis</name>
    <dbReference type="NCBI Taxonomy" id="1508375"/>
    <lineage>
        <taxon>Bacteria</taxon>
        <taxon>Bacillati</taxon>
        <taxon>Actinomycetota</taxon>
        <taxon>Actinomycetes</taxon>
        <taxon>Catenulisporales</taxon>
        <taxon>Actinospicaceae</taxon>
        <taxon>Actinospica</taxon>
    </lineage>
</organism>
<protein>
    <submittedName>
        <fullName evidence="4">GNAT family N-acetyltransferase</fullName>
    </submittedName>
</protein>
<evidence type="ECO:0000313" key="4">
    <source>
        <dbReference type="EMBL" id="MBR7839044.1"/>
    </source>
</evidence>
<dbReference type="EMBL" id="JAGSOG010000368">
    <property type="protein sequence ID" value="MBR7839044.1"/>
    <property type="molecule type" value="Genomic_DNA"/>
</dbReference>
<dbReference type="InterPro" id="IPR016181">
    <property type="entry name" value="Acyl_CoA_acyltransferase"/>
</dbReference>
<accession>A0A941F1C2</accession>
<reference evidence="4" key="1">
    <citation type="submission" date="2021-04" db="EMBL/GenBank/DDBJ databases">
        <title>Genome based classification of Actinospica acidithermotolerans sp. nov., an actinobacterium isolated from an Indonesian hot spring.</title>
        <authorList>
            <person name="Kusuma A.B."/>
            <person name="Putra K.E."/>
            <person name="Nafisah S."/>
            <person name="Loh J."/>
            <person name="Nouioui I."/>
            <person name="Goodfellow M."/>
        </authorList>
    </citation>
    <scope>NUCLEOTIDE SEQUENCE</scope>
    <source>
        <strain evidence="4">CSCA 57</strain>
    </source>
</reference>
<evidence type="ECO:0000259" key="3">
    <source>
        <dbReference type="PROSITE" id="PS51186"/>
    </source>
</evidence>
<dbReference type="PROSITE" id="PS51186">
    <property type="entry name" value="GNAT"/>
    <property type="match status" value="1"/>
</dbReference>
<evidence type="ECO:0000256" key="2">
    <source>
        <dbReference type="ARBA" id="ARBA00023315"/>
    </source>
</evidence>